<evidence type="ECO:0000313" key="1">
    <source>
        <dbReference type="EMBL" id="MBW4708237.1"/>
    </source>
</evidence>
<comment type="caution">
    <text evidence="1">The sequence shown here is derived from an EMBL/GenBank/DDBJ whole genome shotgun (WGS) entry which is preliminary data.</text>
</comment>
<keyword evidence="2" id="KW-1185">Reference proteome</keyword>
<dbReference type="Proteomes" id="UP001138661">
    <property type="component" value="Unassembled WGS sequence"/>
</dbReference>
<sequence length="60" mass="6871">MTQLHTESDPRHTRLFELIRQKNQADTTVARVKGFTLRQVSADEVAQLQLAATRSLQARH</sequence>
<reference evidence="1" key="1">
    <citation type="submission" date="2021-07" db="EMBL/GenBank/DDBJ databases">
        <title>Roseobacter insulae sp. nov., isolated from a tidal flat.</title>
        <authorList>
            <person name="Park S."/>
            <person name="Yoon J.-H."/>
        </authorList>
    </citation>
    <scope>NUCLEOTIDE SEQUENCE</scope>
    <source>
        <strain evidence="1">YSTF-M11</strain>
    </source>
</reference>
<dbReference type="EMBL" id="JAHXDN010000002">
    <property type="protein sequence ID" value="MBW4708237.1"/>
    <property type="molecule type" value="Genomic_DNA"/>
</dbReference>
<accession>A0A9X1K341</accession>
<name>A0A9X1K341_9RHOB</name>
<organism evidence="1 2">
    <name type="scientific">Roseobacter insulae</name>
    <dbReference type="NCBI Taxonomy" id="2859783"/>
    <lineage>
        <taxon>Bacteria</taxon>
        <taxon>Pseudomonadati</taxon>
        <taxon>Pseudomonadota</taxon>
        <taxon>Alphaproteobacteria</taxon>
        <taxon>Rhodobacterales</taxon>
        <taxon>Roseobacteraceae</taxon>
        <taxon>Roseobacter</taxon>
    </lineage>
</organism>
<proteinExistence type="predicted"/>
<dbReference type="AlphaFoldDB" id="A0A9X1K341"/>
<dbReference type="RefSeq" id="WP_219501776.1">
    <property type="nucleotide sequence ID" value="NZ_JAHXDN010000002.1"/>
</dbReference>
<protein>
    <submittedName>
        <fullName evidence="1">Uncharacterized protein</fullName>
    </submittedName>
</protein>
<gene>
    <name evidence="1" type="ORF">KX928_10620</name>
</gene>
<evidence type="ECO:0000313" key="2">
    <source>
        <dbReference type="Proteomes" id="UP001138661"/>
    </source>
</evidence>